<evidence type="ECO:0000256" key="1">
    <source>
        <dbReference type="ARBA" id="ARBA00004141"/>
    </source>
</evidence>
<name>A0A3D8SQ90_9HELO</name>
<dbReference type="AlphaFoldDB" id="A0A3D8SQ90"/>
<organism evidence="9 10">
    <name type="scientific">Coleophoma cylindrospora</name>
    <dbReference type="NCBI Taxonomy" id="1849047"/>
    <lineage>
        <taxon>Eukaryota</taxon>
        <taxon>Fungi</taxon>
        <taxon>Dikarya</taxon>
        <taxon>Ascomycota</taxon>
        <taxon>Pezizomycotina</taxon>
        <taxon>Leotiomycetes</taxon>
        <taxon>Helotiales</taxon>
        <taxon>Dermateaceae</taxon>
        <taxon>Coleophoma</taxon>
    </lineage>
</organism>
<evidence type="ECO:0000256" key="6">
    <source>
        <dbReference type="SAM" id="MobiDB-lite"/>
    </source>
</evidence>
<dbReference type="PANTHER" id="PTHR33048:SF151">
    <property type="entry name" value="INTEGRAL MEMBRANE PROTEIN"/>
    <property type="match status" value="1"/>
</dbReference>
<reference evidence="9 10" key="1">
    <citation type="journal article" date="2018" name="IMA Fungus">
        <title>IMA Genome-F 9: Draft genome sequence of Annulohypoxylon stygium, Aspergillus mulundensis, Berkeleyomyces basicola (syn. Thielaviopsis basicola), Ceratocystis smalleyi, two Cercospora beticola strains, Coleophoma cylindrospora, Fusarium fracticaudum, Phialophora cf. hyalina, and Morchella septimelata.</title>
        <authorList>
            <person name="Wingfield B.D."/>
            <person name="Bills G.F."/>
            <person name="Dong Y."/>
            <person name="Huang W."/>
            <person name="Nel W.J."/>
            <person name="Swalarsk-Parry B.S."/>
            <person name="Vaghefi N."/>
            <person name="Wilken P.M."/>
            <person name="An Z."/>
            <person name="de Beer Z.W."/>
            <person name="De Vos L."/>
            <person name="Chen L."/>
            <person name="Duong T.A."/>
            <person name="Gao Y."/>
            <person name="Hammerbacher A."/>
            <person name="Kikkert J.R."/>
            <person name="Li Y."/>
            <person name="Li H."/>
            <person name="Li K."/>
            <person name="Li Q."/>
            <person name="Liu X."/>
            <person name="Ma X."/>
            <person name="Naidoo K."/>
            <person name="Pethybridge S.J."/>
            <person name="Sun J."/>
            <person name="Steenkamp E.T."/>
            <person name="van der Nest M.A."/>
            <person name="van Wyk S."/>
            <person name="Wingfield M.J."/>
            <person name="Xiong C."/>
            <person name="Yue Q."/>
            <person name="Zhang X."/>
        </authorList>
    </citation>
    <scope>NUCLEOTIDE SEQUENCE [LARGE SCALE GENOMIC DNA]</scope>
    <source>
        <strain evidence="9 10">BP6252</strain>
    </source>
</reference>
<evidence type="ECO:0000256" key="5">
    <source>
        <dbReference type="ARBA" id="ARBA00038359"/>
    </source>
</evidence>
<dbReference type="OrthoDB" id="10017208at2759"/>
<dbReference type="Proteomes" id="UP000256645">
    <property type="component" value="Unassembled WGS sequence"/>
</dbReference>
<comment type="caution">
    <text evidence="9">The sequence shown here is derived from an EMBL/GenBank/DDBJ whole genome shotgun (WGS) entry which is preliminary data.</text>
</comment>
<evidence type="ECO:0000256" key="4">
    <source>
        <dbReference type="ARBA" id="ARBA00023136"/>
    </source>
</evidence>
<dbReference type="EMBL" id="PDLM01000001">
    <property type="protein sequence ID" value="RDW88489.1"/>
    <property type="molecule type" value="Genomic_DNA"/>
</dbReference>
<evidence type="ECO:0000256" key="3">
    <source>
        <dbReference type="ARBA" id="ARBA00022989"/>
    </source>
</evidence>
<feature type="transmembrane region" description="Helical" evidence="7">
    <location>
        <begin position="164"/>
        <end position="185"/>
    </location>
</feature>
<feature type="domain" description="Rhodopsin" evidence="8">
    <location>
        <begin position="46"/>
        <end position="260"/>
    </location>
</feature>
<keyword evidence="4 7" id="KW-0472">Membrane</keyword>
<feature type="transmembrane region" description="Helical" evidence="7">
    <location>
        <begin position="25"/>
        <end position="44"/>
    </location>
</feature>
<feature type="transmembrane region" description="Helical" evidence="7">
    <location>
        <begin position="122"/>
        <end position="143"/>
    </location>
</feature>
<feature type="transmembrane region" description="Helical" evidence="7">
    <location>
        <begin position="90"/>
        <end position="110"/>
    </location>
</feature>
<evidence type="ECO:0000259" key="8">
    <source>
        <dbReference type="Pfam" id="PF20684"/>
    </source>
</evidence>
<accession>A0A3D8SQ90</accession>
<dbReference type="GO" id="GO:0016020">
    <property type="term" value="C:membrane"/>
    <property type="evidence" value="ECO:0007669"/>
    <property type="project" value="UniProtKB-SubCell"/>
</dbReference>
<keyword evidence="2 7" id="KW-0812">Transmembrane</keyword>
<keyword evidence="10" id="KW-1185">Reference proteome</keyword>
<comment type="subcellular location">
    <subcellularLocation>
        <location evidence="1">Membrane</location>
        <topology evidence="1">Multi-pass membrane protein</topology>
    </subcellularLocation>
</comment>
<evidence type="ECO:0000313" key="9">
    <source>
        <dbReference type="EMBL" id="RDW88489.1"/>
    </source>
</evidence>
<dbReference type="STRING" id="1849047.A0A3D8SQ90"/>
<evidence type="ECO:0000313" key="10">
    <source>
        <dbReference type="Proteomes" id="UP000256645"/>
    </source>
</evidence>
<comment type="similarity">
    <text evidence="5">Belongs to the SAT4 family.</text>
</comment>
<protein>
    <recommendedName>
        <fullName evidence="8">Rhodopsin domain-containing protein</fullName>
    </recommendedName>
</protein>
<gene>
    <name evidence="9" type="ORF">BP6252_00521</name>
</gene>
<proteinExistence type="inferred from homology"/>
<evidence type="ECO:0000256" key="7">
    <source>
        <dbReference type="SAM" id="Phobius"/>
    </source>
</evidence>
<dbReference type="Pfam" id="PF20684">
    <property type="entry name" value="Fung_rhodopsin"/>
    <property type="match status" value="1"/>
</dbReference>
<dbReference type="InterPro" id="IPR052337">
    <property type="entry name" value="SAT4-like"/>
</dbReference>
<dbReference type="InterPro" id="IPR049326">
    <property type="entry name" value="Rhodopsin_dom_fungi"/>
</dbReference>
<feature type="region of interest" description="Disordered" evidence="6">
    <location>
        <begin position="282"/>
        <end position="309"/>
    </location>
</feature>
<sequence length="374" mass="41416">MSTTALDPSTIAAYLAENRQNGLRVTNVAVIVVAVVFVLLRFVARWMRKFGLGLDDLMDFCIKYGLGKHAASLAIEQRVIFAKLLMSFECIYVVCICCTKISLLLMYWRIFPMRSIKIGSYILGSITIGWAFSIIMASIFQCIPMQKTWTPNLPGSCTNLKASLVGNAIPNILTDVAILALPMPHVWSLHASLLHKAQLSVVFLLGSFVVITSIYRFTTLFAYRRTDPTWTLSPAEIWSVVEAASGIISACLPTLGPLFQCVTRVSGIRTFGQNVQMKSGHRLKTNDGRCSTSQDRLNRDSGPKTGGGPFRRLYNDMDLRLDPLPKSKVTSSICGQDITGGERTTLPEVPLKGIMIRTDVEWDENRTKTPDPLS</sequence>
<feature type="transmembrane region" description="Helical" evidence="7">
    <location>
        <begin position="197"/>
        <end position="215"/>
    </location>
</feature>
<dbReference type="PANTHER" id="PTHR33048">
    <property type="entry name" value="PTH11-LIKE INTEGRAL MEMBRANE PROTEIN (AFU_ORTHOLOGUE AFUA_5G11245)"/>
    <property type="match status" value="1"/>
</dbReference>
<evidence type="ECO:0000256" key="2">
    <source>
        <dbReference type="ARBA" id="ARBA00022692"/>
    </source>
</evidence>
<keyword evidence="3 7" id="KW-1133">Transmembrane helix</keyword>